<dbReference type="RefSeq" id="WP_173284630.1">
    <property type="nucleotide sequence ID" value="NZ_CP054020.1"/>
</dbReference>
<keyword evidence="2" id="KW-1185">Reference proteome</keyword>
<sequence>MTIQIKQSPTNLPAPECDTVQTACRFDPDFYTEEGRANYIKYHGNDLTPLMKPRIEMQLDGAVLSVFVGKGS</sequence>
<dbReference type="AlphaFoldDB" id="A0A7D4SIP8"/>
<dbReference type="KEGG" id="txa:HQN79_04925"/>
<accession>A0A7D4SIP8</accession>
<organism evidence="1 2">
    <name type="scientific">Thiomicrorhabdus xiamenensis</name>
    <dbReference type="NCBI Taxonomy" id="2739063"/>
    <lineage>
        <taxon>Bacteria</taxon>
        <taxon>Pseudomonadati</taxon>
        <taxon>Pseudomonadota</taxon>
        <taxon>Gammaproteobacteria</taxon>
        <taxon>Thiotrichales</taxon>
        <taxon>Piscirickettsiaceae</taxon>
        <taxon>Thiomicrorhabdus</taxon>
    </lineage>
</organism>
<reference evidence="1 2" key="1">
    <citation type="submission" date="2020-05" db="EMBL/GenBank/DDBJ databases">
        <title>Thiomicrorhabdus sediminis sp.nov. and Thiomicrorhabdus xiamenensis sp.nov., novel sulfur-oxidizing bacteria isolated from coastal sediment.</title>
        <authorList>
            <person name="Liu X."/>
        </authorList>
    </citation>
    <scope>NUCLEOTIDE SEQUENCE [LARGE SCALE GENOMIC DNA]</scope>
    <source>
        <strain evidence="1 2">G2</strain>
    </source>
</reference>
<dbReference type="Proteomes" id="UP000504724">
    <property type="component" value="Chromosome"/>
</dbReference>
<proteinExistence type="predicted"/>
<evidence type="ECO:0000313" key="1">
    <source>
        <dbReference type="EMBL" id="QKI88959.1"/>
    </source>
</evidence>
<gene>
    <name evidence="1" type="ORF">HQN79_04925</name>
</gene>
<name>A0A7D4SIP8_9GAMM</name>
<protein>
    <submittedName>
        <fullName evidence="1">Uncharacterized protein</fullName>
    </submittedName>
</protein>
<dbReference type="EMBL" id="CP054020">
    <property type="protein sequence ID" value="QKI88959.1"/>
    <property type="molecule type" value="Genomic_DNA"/>
</dbReference>
<evidence type="ECO:0000313" key="2">
    <source>
        <dbReference type="Proteomes" id="UP000504724"/>
    </source>
</evidence>